<name>A0ABP9RJE3_9ACTN</name>
<proteinExistence type="predicted"/>
<keyword evidence="5" id="KW-1185">Reference proteome</keyword>
<keyword evidence="1 2" id="KW-0732">Signal</keyword>
<evidence type="ECO:0000259" key="3">
    <source>
        <dbReference type="Pfam" id="PF03372"/>
    </source>
</evidence>
<dbReference type="RefSeq" id="WP_345626015.1">
    <property type="nucleotide sequence ID" value="NZ_BAABJQ010000002.1"/>
</dbReference>
<feature type="chain" id="PRO_5046179273" description="Endonuclease/exonuclease/phosphatase domain-containing protein" evidence="2">
    <location>
        <begin position="25"/>
        <end position="582"/>
    </location>
</feature>
<dbReference type="SUPFAM" id="SSF69318">
    <property type="entry name" value="Integrin alpha N-terminal domain"/>
    <property type="match status" value="1"/>
</dbReference>
<dbReference type="Gene3D" id="2.130.10.130">
    <property type="entry name" value="Integrin alpha, N-terminal"/>
    <property type="match status" value="2"/>
</dbReference>
<dbReference type="EMBL" id="BAABJQ010000002">
    <property type="protein sequence ID" value="GAA5178868.1"/>
    <property type="molecule type" value="Genomic_DNA"/>
</dbReference>
<reference evidence="5" key="1">
    <citation type="journal article" date="2019" name="Int. J. Syst. Evol. Microbiol.">
        <title>The Global Catalogue of Microorganisms (GCM) 10K type strain sequencing project: providing services to taxonomists for standard genome sequencing and annotation.</title>
        <authorList>
            <consortium name="The Broad Institute Genomics Platform"/>
            <consortium name="The Broad Institute Genome Sequencing Center for Infectious Disease"/>
            <person name="Wu L."/>
            <person name="Ma J."/>
        </authorList>
    </citation>
    <scope>NUCLEOTIDE SEQUENCE [LARGE SCALE GENOMIC DNA]</scope>
    <source>
        <strain evidence="5">JCM 18304</strain>
    </source>
</reference>
<evidence type="ECO:0000256" key="2">
    <source>
        <dbReference type="SAM" id="SignalP"/>
    </source>
</evidence>
<dbReference type="InterPro" id="IPR013517">
    <property type="entry name" value="FG-GAP"/>
</dbReference>
<dbReference type="Pfam" id="PF13517">
    <property type="entry name" value="FG-GAP_3"/>
    <property type="match status" value="2"/>
</dbReference>
<dbReference type="Gene3D" id="3.60.10.10">
    <property type="entry name" value="Endonuclease/exonuclease/phosphatase"/>
    <property type="match status" value="1"/>
</dbReference>
<comment type="caution">
    <text evidence="4">The sequence shown here is derived from an EMBL/GenBank/DDBJ whole genome shotgun (WGS) entry which is preliminary data.</text>
</comment>
<dbReference type="SUPFAM" id="SSF56219">
    <property type="entry name" value="DNase I-like"/>
    <property type="match status" value="1"/>
</dbReference>
<dbReference type="Proteomes" id="UP001501570">
    <property type="component" value="Unassembled WGS sequence"/>
</dbReference>
<sequence length="582" mass="61024">MRPALRALMLLPAAVSLGLGAVPAEGSAATAYPELRVVTWNICGEAGGLPGSDAYCPYRNDPTAKAAEIAKVVTEHDANVVLLQEICGGEDGSQLSLLAADLGPQWSVRHAVAQRPDDGNSYCRGDGANDLKGDIGEAIAVKATITETTIQPTVPSTPAVNFQQLPILCVRTLEWTTRICTTHVLAAADDPRRAGQIDAIRDAVWPDRYDLVLGGDFNLFPDSTLLAPLEDAFDECDRNSYSTGDAVNEVTHHAWSGSTEVWKKRDHIFAALPGAGTLFHYCDADLSEVDVSHYGLPDGPTGYSDHAPLIGYLRTRTPAAASVPGDLTGDGLPDLTAIDSSGRLRLYQGRGDGSVVWPNGVIGTGGWSGAAISHRGDFTGDGTEDIVARVGDSLWVYPNQGYGRLGPRVALGASGWSAVSQVISVGDLTGDGYPDVVAIRGDQLYLYPGDPAHRPALLAPRLIGTGGWGPTTLTAPGDADHDGRPDLLVRDTGSGILYLYRGQPDGTFGNRTVFGTRGWTLGNRPLLAAGDADGNGTTDLWATAGDATLQFYAGGTNSSGNPADGPRTQVGDSGWDAITRIA</sequence>
<dbReference type="PANTHER" id="PTHR44103">
    <property type="entry name" value="PROPROTEIN CONVERTASE P"/>
    <property type="match status" value="1"/>
</dbReference>
<dbReference type="InterPro" id="IPR036691">
    <property type="entry name" value="Endo/exonu/phosph_ase_sf"/>
</dbReference>
<dbReference type="PANTHER" id="PTHR44103:SF1">
    <property type="entry name" value="PROPROTEIN CONVERTASE P"/>
    <property type="match status" value="1"/>
</dbReference>
<dbReference type="InterPro" id="IPR005135">
    <property type="entry name" value="Endo/exonuclease/phosphatase"/>
</dbReference>
<gene>
    <name evidence="4" type="ORF">GCM10023322_07050</name>
</gene>
<dbReference type="InterPro" id="IPR028994">
    <property type="entry name" value="Integrin_alpha_N"/>
</dbReference>
<feature type="signal peptide" evidence="2">
    <location>
        <begin position="1"/>
        <end position="24"/>
    </location>
</feature>
<organism evidence="4 5">
    <name type="scientific">Rugosimonospora acidiphila</name>
    <dbReference type="NCBI Taxonomy" id="556531"/>
    <lineage>
        <taxon>Bacteria</taxon>
        <taxon>Bacillati</taxon>
        <taxon>Actinomycetota</taxon>
        <taxon>Actinomycetes</taxon>
        <taxon>Micromonosporales</taxon>
        <taxon>Micromonosporaceae</taxon>
        <taxon>Rugosimonospora</taxon>
    </lineage>
</organism>
<feature type="domain" description="Endonuclease/exonuclease/phosphatase" evidence="3">
    <location>
        <begin position="38"/>
        <end position="271"/>
    </location>
</feature>
<evidence type="ECO:0000256" key="1">
    <source>
        <dbReference type="ARBA" id="ARBA00022729"/>
    </source>
</evidence>
<protein>
    <recommendedName>
        <fullName evidence="3">Endonuclease/exonuclease/phosphatase domain-containing protein</fullName>
    </recommendedName>
</protein>
<dbReference type="Pfam" id="PF03372">
    <property type="entry name" value="Exo_endo_phos"/>
    <property type="match status" value="1"/>
</dbReference>
<evidence type="ECO:0000313" key="5">
    <source>
        <dbReference type="Proteomes" id="UP001501570"/>
    </source>
</evidence>
<accession>A0ABP9RJE3</accession>
<evidence type="ECO:0000313" key="4">
    <source>
        <dbReference type="EMBL" id="GAA5178868.1"/>
    </source>
</evidence>